<organism evidence="2 3">
    <name type="scientific">Salmonella enterica</name>
    <name type="common">Salmonella choleraesuis</name>
    <dbReference type="NCBI Taxonomy" id="28901"/>
    <lineage>
        <taxon>Bacteria</taxon>
        <taxon>Pseudomonadati</taxon>
        <taxon>Pseudomonadota</taxon>
        <taxon>Gammaproteobacteria</taxon>
        <taxon>Enterobacterales</taxon>
        <taxon>Enterobacteriaceae</taxon>
        <taxon>Salmonella</taxon>
    </lineage>
</organism>
<feature type="region of interest" description="Disordered" evidence="1">
    <location>
        <begin position="22"/>
        <end position="60"/>
    </location>
</feature>
<comment type="caution">
    <text evidence="2">The sequence shown here is derived from an EMBL/GenBank/DDBJ whole genome shotgun (WGS) entry which is preliminary data.</text>
</comment>
<gene>
    <name evidence="2" type="ORF">EI538_18245</name>
</gene>
<reference evidence="2 3" key="1">
    <citation type="submission" date="2018-12" db="EMBL/GenBank/DDBJ databases">
        <title>Identification of serotype of rogose Salmonella by whole genome sequencing.</title>
        <authorList>
            <person name="Sacchi C.T."/>
            <person name="Goncalves C.R."/>
            <person name="Tiba-Casas M.R."/>
        </authorList>
    </citation>
    <scope>NUCLEOTIDE SEQUENCE [LARGE SCALE GENOMIC DNA]</scope>
    <source>
        <strain evidence="2 3">169_17</strain>
    </source>
</reference>
<dbReference type="AlphaFoldDB" id="A0A3V8I4R3"/>
<evidence type="ECO:0000256" key="1">
    <source>
        <dbReference type="SAM" id="MobiDB-lite"/>
    </source>
</evidence>
<proteinExistence type="predicted"/>
<evidence type="ECO:0000313" key="3">
    <source>
        <dbReference type="Proteomes" id="UP000290660"/>
    </source>
</evidence>
<dbReference type="EMBL" id="RSEO01000024">
    <property type="protein sequence ID" value="RXQ30626.1"/>
    <property type="molecule type" value="Genomic_DNA"/>
</dbReference>
<dbReference type="Proteomes" id="UP000290660">
    <property type="component" value="Unassembled WGS sequence"/>
</dbReference>
<accession>A0A3V8I4R3</accession>
<evidence type="ECO:0000313" key="2">
    <source>
        <dbReference type="EMBL" id="RXQ30626.1"/>
    </source>
</evidence>
<protein>
    <submittedName>
        <fullName evidence="2">Uncharacterized protein</fullName>
    </submittedName>
</protein>
<sequence length="60" mass="6449">MLVPITLVSAFIEGRYKKKSRSVTGAARVIRPGFNTKRRPDNAPSGANPFPKKSPPAVVA</sequence>
<name>A0A3V8I4R3_SALER</name>